<comment type="similarity">
    <text evidence="1">Belongs to the HAM1 NTPase family.</text>
</comment>
<evidence type="ECO:0000256" key="1">
    <source>
        <dbReference type="ARBA" id="ARBA00008023"/>
    </source>
</evidence>
<dbReference type="CDD" id="cd00515">
    <property type="entry name" value="HAM1"/>
    <property type="match status" value="1"/>
</dbReference>
<dbReference type="GO" id="GO:0005737">
    <property type="term" value="C:cytoplasm"/>
    <property type="evidence" value="ECO:0007669"/>
    <property type="project" value="TreeGrafter"/>
</dbReference>
<dbReference type="SUPFAM" id="SSF52972">
    <property type="entry name" value="ITPase-like"/>
    <property type="match status" value="1"/>
</dbReference>
<reference evidence="3 4" key="1">
    <citation type="journal article" date="2016" name="Nat. Commun.">
        <title>Thousands of microbial genomes shed light on interconnected biogeochemical processes in an aquifer system.</title>
        <authorList>
            <person name="Anantharaman K."/>
            <person name="Brown C.T."/>
            <person name="Hug L.A."/>
            <person name="Sharon I."/>
            <person name="Castelle C.J."/>
            <person name="Probst A.J."/>
            <person name="Thomas B.C."/>
            <person name="Singh A."/>
            <person name="Wilkins M.J."/>
            <person name="Karaoz U."/>
            <person name="Brodie E.L."/>
            <person name="Williams K.H."/>
            <person name="Hubbard S.S."/>
            <person name="Banfield J.F."/>
        </authorList>
    </citation>
    <scope>NUCLEOTIDE SEQUENCE [LARGE SCALE GENOMIC DNA]</scope>
</reference>
<dbReference type="InterPro" id="IPR029001">
    <property type="entry name" value="ITPase-like_fam"/>
</dbReference>
<name>A0A1G2HH83_9BACT</name>
<evidence type="ECO:0008006" key="5">
    <source>
        <dbReference type="Google" id="ProtNLM"/>
    </source>
</evidence>
<sequence>MSKITFITSHPQKAEQLGWHLDYQIDHKKLDLPEIQSLDLEEVVSHKAYEAFRQVGSPVLVEDMSLRFLALEGLPGPLFKWFLQELRVEGLCKLLDGYKDRTAVAEVSFALYDGKDLNLFGGSLDGKIASLPRGEAVFEMDSIFIPNGSQKTWAEMNKEEQIETSVRRIALKKLGDFLKK</sequence>
<dbReference type="Gene3D" id="3.90.950.10">
    <property type="match status" value="1"/>
</dbReference>
<proteinExistence type="inferred from homology"/>
<dbReference type="Pfam" id="PF01725">
    <property type="entry name" value="Ham1p_like"/>
    <property type="match status" value="1"/>
</dbReference>
<dbReference type="STRING" id="1802165.A3F94_00140"/>
<organism evidence="3 4">
    <name type="scientific">Candidatus Spechtbacteria bacterium RIFCSPLOWO2_12_FULL_38_22</name>
    <dbReference type="NCBI Taxonomy" id="1802165"/>
    <lineage>
        <taxon>Bacteria</taxon>
        <taxon>Candidatus Spechtiibacteriota</taxon>
    </lineage>
</organism>
<accession>A0A1G2HH83</accession>
<gene>
    <name evidence="3" type="ORF">A3F94_00140</name>
</gene>
<evidence type="ECO:0000313" key="3">
    <source>
        <dbReference type="EMBL" id="OGZ61630.1"/>
    </source>
</evidence>
<dbReference type="GO" id="GO:0047429">
    <property type="term" value="F:nucleoside triphosphate diphosphatase activity"/>
    <property type="evidence" value="ECO:0007669"/>
    <property type="project" value="InterPro"/>
</dbReference>
<dbReference type="PANTHER" id="PTHR11067">
    <property type="entry name" value="INOSINE TRIPHOSPHATE PYROPHOSPHATASE/HAM1 PROTEIN"/>
    <property type="match status" value="1"/>
</dbReference>
<dbReference type="InterPro" id="IPR002637">
    <property type="entry name" value="RdgB/HAM1"/>
</dbReference>
<evidence type="ECO:0000256" key="2">
    <source>
        <dbReference type="ARBA" id="ARBA00022801"/>
    </source>
</evidence>
<keyword evidence="2" id="KW-0378">Hydrolase</keyword>
<dbReference type="EMBL" id="MHOK01000020">
    <property type="protein sequence ID" value="OGZ61630.1"/>
    <property type="molecule type" value="Genomic_DNA"/>
</dbReference>
<evidence type="ECO:0000313" key="4">
    <source>
        <dbReference type="Proteomes" id="UP000176770"/>
    </source>
</evidence>
<dbReference type="GO" id="GO:0009143">
    <property type="term" value="P:nucleoside triphosphate catabolic process"/>
    <property type="evidence" value="ECO:0007669"/>
    <property type="project" value="InterPro"/>
</dbReference>
<protein>
    <recommendedName>
        <fullName evidence="5">Non-canonical purine NTP pyrophosphatase</fullName>
    </recommendedName>
</protein>
<dbReference type="AlphaFoldDB" id="A0A1G2HH83"/>
<dbReference type="Proteomes" id="UP000176770">
    <property type="component" value="Unassembled WGS sequence"/>
</dbReference>
<comment type="caution">
    <text evidence="3">The sequence shown here is derived from an EMBL/GenBank/DDBJ whole genome shotgun (WGS) entry which is preliminary data.</text>
</comment>
<dbReference type="PANTHER" id="PTHR11067:SF9">
    <property type="entry name" value="INOSINE TRIPHOSPHATE PYROPHOSPHATASE"/>
    <property type="match status" value="1"/>
</dbReference>